<reference evidence="3 4" key="1">
    <citation type="submission" date="2018-06" db="EMBL/GenBank/DDBJ databases">
        <title>Genome analysis of cellulolytic fungus Trichoderma lentiforme CFAM-422.</title>
        <authorList>
            <person name="Steindorff A.S."/>
            <person name="Formighieri E.F."/>
            <person name="Midorikawa G.E.O."/>
            <person name="Tamietti M.S."/>
            <person name="Ramos E.Z."/>
            <person name="Silva A.S."/>
            <person name="Bon E.P.S."/>
            <person name="Mendes T.D."/>
            <person name="Damaso M.C.T."/>
            <person name="Favaro L.C.L."/>
        </authorList>
    </citation>
    <scope>NUCLEOTIDE SEQUENCE [LARGE SCALE GENOMIC DNA]</scope>
    <source>
        <strain evidence="3 4">CFAM-422</strain>
    </source>
</reference>
<keyword evidence="1" id="KW-0175">Coiled coil</keyword>
<dbReference type="EMBL" id="QLNT01000010">
    <property type="protein sequence ID" value="KAF3071691.1"/>
    <property type="molecule type" value="Genomic_DNA"/>
</dbReference>
<gene>
    <name evidence="3" type="ORF">CFAM422_006538</name>
</gene>
<name>A0A9P4XDB1_9HYPO</name>
<evidence type="ECO:0000313" key="3">
    <source>
        <dbReference type="EMBL" id="KAF3071691.1"/>
    </source>
</evidence>
<keyword evidence="4" id="KW-1185">Reference proteome</keyword>
<comment type="caution">
    <text evidence="3">The sequence shown here is derived from an EMBL/GenBank/DDBJ whole genome shotgun (WGS) entry which is preliminary data.</text>
</comment>
<protein>
    <submittedName>
        <fullName evidence="3">Uncharacterized protein</fullName>
    </submittedName>
</protein>
<organism evidence="3 4">
    <name type="scientific">Trichoderma lentiforme</name>
    <dbReference type="NCBI Taxonomy" id="1567552"/>
    <lineage>
        <taxon>Eukaryota</taxon>
        <taxon>Fungi</taxon>
        <taxon>Dikarya</taxon>
        <taxon>Ascomycota</taxon>
        <taxon>Pezizomycotina</taxon>
        <taxon>Sordariomycetes</taxon>
        <taxon>Hypocreomycetidae</taxon>
        <taxon>Hypocreales</taxon>
        <taxon>Hypocreaceae</taxon>
        <taxon>Trichoderma</taxon>
    </lineage>
</organism>
<feature type="coiled-coil region" evidence="1">
    <location>
        <begin position="157"/>
        <end position="213"/>
    </location>
</feature>
<evidence type="ECO:0000256" key="2">
    <source>
        <dbReference type="SAM" id="MobiDB-lite"/>
    </source>
</evidence>
<accession>A0A9P4XDB1</accession>
<evidence type="ECO:0000313" key="4">
    <source>
        <dbReference type="Proteomes" id="UP000801864"/>
    </source>
</evidence>
<sequence length="247" mass="28444">MEPFRKLLKGAIDSEKKSCKQLAVDGKHMKTLNLNIAASEKAQNKDIVQATSSDEKSFCKDASSDSDESSYSDQEESITEDAAEEEASEEDSSEGEAAPRPSNAEGKRVASPMPPGDQPLDKRPRQSTTEEVFDIAKVVEAIEKNPVWKMRHKAAQWEKYENSLGDLLEKVAAMEAEACEEGKKNNEFREEMRKYWEEEKKRWEEMKEHWEEDKKYREEEKKYREEMRKFMVAISKAFGVTAQDENK</sequence>
<proteinExistence type="predicted"/>
<feature type="compositionally biased region" description="Basic and acidic residues" evidence="2">
    <location>
        <begin position="53"/>
        <end position="63"/>
    </location>
</feature>
<feature type="compositionally biased region" description="Acidic residues" evidence="2">
    <location>
        <begin position="64"/>
        <end position="94"/>
    </location>
</feature>
<dbReference type="AlphaFoldDB" id="A0A9P4XDB1"/>
<feature type="region of interest" description="Disordered" evidence="2">
    <location>
        <begin position="37"/>
        <end position="131"/>
    </location>
</feature>
<evidence type="ECO:0000256" key="1">
    <source>
        <dbReference type="SAM" id="Coils"/>
    </source>
</evidence>
<dbReference type="Proteomes" id="UP000801864">
    <property type="component" value="Unassembled WGS sequence"/>
</dbReference>